<dbReference type="InterPro" id="IPR011011">
    <property type="entry name" value="Znf_FYVE_PHD"/>
</dbReference>
<dbReference type="InterPro" id="IPR056511">
    <property type="entry name" value="IDM1_C"/>
</dbReference>
<dbReference type="InterPro" id="IPR008395">
    <property type="entry name" value="Agenet-like_dom"/>
</dbReference>
<evidence type="ECO:0000313" key="8">
    <source>
        <dbReference type="EMBL" id="KAK9735520.1"/>
    </source>
</evidence>
<feature type="compositionally biased region" description="Basic and acidic residues" evidence="5">
    <location>
        <begin position="899"/>
        <end position="918"/>
    </location>
</feature>
<dbReference type="InterPro" id="IPR014002">
    <property type="entry name" value="Agenet_dom_plant"/>
</dbReference>
<dbReference type="GO" id="GO:0006357">
    <property type="term" value="P:regulation of transcription by RNA polymerase II"/>
    <property type="evidence" value="ECO:0007669"/>
    <property type="project" value="TreeGrafter"/>
</dbReference>
<evidence type="ECO:0000256" key="4">
    <source>
        <dbReference type="PROSITE-ProRule" id="PRU00146"/>
    </source>
</evidence>
<dbReference type="InterPro" id="IPR000182">
    <property type="entry name" value="GNAT_dom"/>
</dbReference>
<proteinExistence type="predicted"/>
<dbReference type="Pfam" id="PF23209">
    <property type="entry name" value="IDM1_C"/>
    <property type="match status" value="1"/>
</dbReference>
<dbReference type="GO" id="GO:0008270">
    <property type="term" value="F:zinc ion binding"/>
    <property type="evidence" value="ECO:0007669"/>
    <property type="project" value="UniProtKB-KW"/>
</dbReference>
<dbReference type="InterPro" id="IPR013083">
    <property type="entry name" value="Znf_RING/FYVE/PHD"/>
</dbReference>
<dbReference type="InterPro" id="IPR019786">
    <property type="entry name" value="Zinc_finger_PHD-type_CS"/>
</dbReference>
<dbReference type="InterPro" id="IPR016181">
    <property type="entry name" value="Acyl_CoA_acyltransferase"/>
</dbReference>
<feature type="domain" description="PHD-type" evidence="6">
    <location>
        <begin position="552"/>
        <end position="598"/>
    </location>
</feature>
<protein>
    <submittedName>
        <fullName evidence="8">Uncharacterized protein</fullName>
    </submittedName>
</protein>
<dbReference type="Gene3D" id="3.30.40.10">
    <property type="entry name" value="Zinc/RING finger domain, C3HC4 (zinc finger)"/>
    <property type="match status" value="1"/>
</dbReference>
<dbReference type="PANTHER" id="PTHR46309:SF14">
    <property type="entry name" value="PHD-TYPE DOMAIN-CONTAINING PROTEIN"/>
    <property type="match status" value="1"/>
</dbReference>
<dbReference type="Gene3D" id="3.40.630.30">
    <property type="match status" value="1"/>
</dbReference>
<dbReference type="InterPro" id="IPR042163">
    <property type="entry name" value="PHF12"/>
</dbReference>
<evidence type="ECO:0000259" key="7">
    <source>
        <dbReference type="PROSITE" id="PS51186"/>
    </source>
</evidence>
<dbReference type="EMBL" id="JBDFQZ010000004">
    <property type="protein sequence ID" value="KAK9735520.1"/>
    <property type="molecule type" value="Genomic_DNA"/>
</dbReference>
<name>A0AAW1LN44_SAPOF</name>
<evidence type="ECO:0000313" key="9">
    <source>
        <dbReference type="Proteomes" id="UP001443914"/>
    </source>
</evidence>
<evidence type="ECO:0000256" key="2">
    <source>
        <dbReference type="ARBA" id="ARBA00022771"/>
    </source>
</evidence>
<dbReference type="Proteomes" id="UP001443914">
    <property type="component" value="Unassembled WGS sequence"/>
</dbReference>
<feature type="domain" description="N-acetyltransferase" evidence="7">
    <location>
        <begin position="683"/>
        <end position="844"/>
    </location>
</feature>
<evidence type="ECO:0000256" key="1">
    <source>
        <dbReference type="ARBA" id="ARBA00022723"/>
    </source>
</evidence>
<feature type="region of interest" description="Disordered" evidence="5">
    <location>
        <begin position="899"/>
        <end position="933"/>
    </location>
</feature>
<dbReference type="SUPFAM" id="SSF55729">
    <property type="entry name" value="Acyl-CoA N-acyltransferases (Nat)"/>
    <property type="match status" value="1"/>
</dbReference>
<keyword evidence="9" id="KW-1185">Reference proteome</keyword>
<dbReference type="PROSITE" id="PS50016">
    <property type="entry name" value="ZF_PHD_2"/>
    <property type="match status" value="1"/>
</dbReference>
<dbReference type="CDD" id="cd04301">
    <property type="entry name" value="NAT_SF"/>
    <property type="match status" value="1"/>
</dbReference>
<dbReference type="PROSITE" id="PS51186">
    <property type="entry name" value="GNAT"/>
    <property type="match status" value="1"/>
</dbReference>
<evidence type="ECO:0000256" key="5">
    <source>
        <dbReference type="SAM" id="MobiDB-lite"/>
    </source>
</evidence>
<feature type="region of interest" description="Disordered" evidence="5">
    <location>
        <begin position="476"/>
        <end position="504"/>
    </location>
</feature>
<dbReference type="SUPFAM" id="SSF57903">
    <property type="entry name" value="FYVE/PHD zinc finger"/>
    <property type="match status" value="1"/>
</dbReference>
<dbReference type="Pfam" id="PF05641">
    <property type="entry name" value="Agenet"/>
    <property type="match status" value="1"/>
</dbReference>
<sequence length="969" mass="111583">MINFRKLLHREKVEVRQLEDGLKGSWHSGVVVGVTDSCRDVRYDELLCESGSSKLVESIPVTGAIEGLYQRPCVKSNYRGRIRPLPPRSESCSLNSGLKYGVCVDVLYKEAWWEGVIFDSDEASKKRLVYFPDENDVRVFKIRDIRVTLEWDEFSGKWKERGVWLLINLAREYKKDGNLFQFIRRVWSLLKVHYGYQKMISEWTCGAYCLWKEYFREVIYEITTKPTVKAVVFPATSNRHVAKERCWRTKRNSYLNGSVLTRSMQRRKNKEVNLQVKTRRMCMNEPENSPISAATKGSRLPDFRCRQNHSTAAETRIITECPTADASGDYDQVASVCSAHLRDCAMENGNFFQGRTAQNHNLHRKPPCCYGNHSKMSLKNHFRRKWRSIEKGLPPRKLKLSKISHVEAPTCHNSKMTRRLRKHVSLQVLDYESVIRRKKLMQTQTKFGFIMRHSALRQGRRRRIFRRSIKKNRSLMRIQKISSTKGEGDTDKSKATLSAELEASKSSRKEENVLGNRCGSVLPVADSCQELGSEDALNNNDKHMARRNRYHDSVCLICQYGDELLDCDRCMSSYHLYCVDVEEATTSGGLFCPCCRCGVCDSKFCASDDKLFTDVCYQCSRQYHFECLHRAGISVSEDSRFCSKSCFEICARLHQFLQDSYPTPVEGLSWTITRSRRNDCNVYNERVHPLIQASQALNVFHECFQPITEPHTGRDLVADIVYNSGSKLRRLDFHGFYVMALVDGDQLACAATVRIHGQKVAEMPLIATPFKYRRQGMCRLLLHELEKMLVDLGVERLVLPGIAKLSETWVSSFGFTEMPASVRRELLGYPFVVFQGTTMFQKIPSRSFEGVDTSKCATSSSNKCGVRQIDTTRRVLRPITRTRSKNRCNRELGCSQESMKLDRERPEHSQDNCSKNESRMPGQYHKRRKQEAVNKVKAVIDGSDKNLPTSKCIYKRRRIQATRNSSECL</sequence>
<dbReference type="GO" id="GO:0016747">
    <property type="term" value="F:acyltransferase activity, transferring groups other than amino-acyl groups"/>
    <property type="evidence" value="ECO:0007669"/>
    <property type="project" value="InterPro"/>
</dbReference>
<keyword evidence="1" id="KW-0479">Metal-binding</keyword>
<dbReference type="PANTHER" id="PTHR46309">
    <property type="entry name" value="PHD FINGER PROTEIN 12"/>
    <property type="match status" value="1"/>
</dbReference>
<dbReference type="GO" id="GO:0003714">
    <property type="term" value="F:transcription corepressor activity"/>
    <property type="evidence" value="ECO:0007669"/>
    <property type="project" value="InterPro"/>
</dbReference>
<evidence type="ECO:0000256" key="3">
    <source>
        <dbReference type="ARBA" id="ARBA00022833"/>
    </source>
</evidence>
<evidence type="ECO:0000259" key="6">
    <source>
        <dbReference type="PROSITE" id="PS50016"/>
    </source>
</evidence>
<dbReference type="GO" id="GO:0005634">
    <property type="term" value="C:nucleus"/>
    <property type="evidence" value="ECO:0007669"/>
    <property type="project" value="TreeGrafter"/>
</dbReference>
<comment type="caution">
    <text evidence="8">The sequence shown here is derived from an EMBL/GenBank/DDBJ whole genome shotgun (WGS) entry which is preliminary data.</text>
</comment>
<keyword evidence="2 4" id="KW-0863">Zinc-finger</keyword>
<organism evidence="8 9">
    <name type="scientific">Saponaria officinalis</name>
    <name type="common">Common soapwort</name>
    <name type="synonym">Lychnis saponaria</name>
    <dbReference type="NCBI Taxonomy" id="3572"/>
    <lineage>
        <taxon>Eukaryota</taxon>
        <taxon>Viridiplantae</taxon>
        <taxon>Streptophyta</taxon>
        <taxon>Embryophyta</taxon>
        <taxon>Tracheophyta</taxon>
        <taxon>Spermatophyta</taxon>
        <taxon>Magnoliopsida</taxon>
        <taxon>eudicotyledons</taxon>
        <taxon>Gunneridae</taxon>
        <taxon>Pentapetalae</taxon>
        <taxon>Caryophyllales</taxon>
        <taxon>Caryophyllaceae</taxon>
        <taxon>Caryophylleae</taxon>
        <taxon>Saponaria</taxon>
    </lineage>
</organism>
<keyword evidence="3" id="KW-0862">Zinc</keyword>
<accession>A0AAW1LN44</accession>
<dbReference type="PROSITE" id="PS01359">
    <property type="entry name" value="ZF_PHD_1"/>
    <property type="match status" value="1"/>
</dbReference>
<reference evidence="8" key="1">
    <citation type="submission" date="2024-03" db="EMBL/GenBank/DDBJ databases">
        <title>WGS assembly of Saponaria officinalis var. Norfolk2.</title>
        <authorList>
            <person name="Jenkins J."/>
            <person name="Shu S."/>
            <person name="Grimwood J."/>
            <person name="Barry K."/>
            <person name="Goodstein D."/>
            <person name="Schmutz J."/>
            <person name="Leebens-Mack J."/>
            <person name="Osbourn A."/>
        </authorList>
    </citation>
    <scope>NUCLEOTIDE SEQUENCE [LARGE SCALE GENOMIC DNA]</scope>
    <source>
        <strain evidence="8">JIC</strain>
    </source>
</reference>
<dbReference type="SMART" id="SM00743">
    <property type="entry name" value="Agenet"/>
    <property type="match status" value="2"/>
</dbReference>
<dbReference type="CDD" id="cd20405">
    <property type="entry name" value="Tudor_Agenet_AtDUF_rpt1_3"/>
    <property type="match status" value="1"/>
</dbReference>
<dbReference type="InterPro" id="IPR019787">
    <property type="entry name" value="Znf_PHD-finger"/>
</dbReference>
<gene>
    <name evidence="8" type="ORF">RND81_04G210000</name>
</gene>
<dbReference type="AlphaFoldDB" id="A0AAW1LN44"/>